<evidence type="ECO:0000313" key="7">
    <source>
        <dbReference type="EMBL" id="MBM2768255.1"/>
    </source>
</evidence>
<proteinExistence type="predicted"/>
<evidence type="ECO:0000256" key="3">
    <source>
        <dbReference type="PROSITE-ProRule" id="PRU00169"/>
    </source>
</evidence>
<dbReference type="GeneID" id="56502362"/>
<dbReference type="PANTHER" id="PTHR43214:SF17">
    <property type="entry name" value="TRANSCRIPTIONAL REGULATORY PROTEIN RCSB"/>
    <property type="match status" value="1"/>
</dbReference>
<dbReference type="PROSITE" id="PS50110">
    <property type="entry name" value="RESPONSE_REGULATORY"/>
    <property type="match status" value="1"/>
</dbReference>
<evidence type="ECO:0000256" key="2">
    <source>
        <dbReference type="ARBA" id="ARBA00023125"/>
    </source>
</evidence>
<dbReference type="Proteomes" id="UP000755577">
    <property type="component" value="Unassembled WGS sequence"/>
</dbReference>
<dbReference type="InterPro" id="IPR039420">
    <property type="entry name" value="WalR-like"/>
</dbReference>
<feature type="modified residue" description="4-aspartylphosphate" evidence="3">
    <location>
        <position position="84"/>
    </location>
</feature>
<dbReference type="InterPro" id="IPR000792">
    <property type="entry name" value="Tscrpt_reg_LuxR_C"/>
</dbReference>
<evidence type="ECO:0000259" key="6">
    <source>
        <dbReference type="PROSITE" id="PS50110"/>
    </source>
</evidence>
<dbReference type="CDD" id="cd17535">
    <property type="entry name" value="REC_NarL-like"/>
    <property type="match status" value="1"/>
</dbReference>
<dbReference type="Pfam" id="PF00072">
    <property type="entry name" value="Response_reg"/>
    <property type="match status" value="1"/>
</dbReference>
<dbReference type="CDD" id="cd06170">
    <property type="entry name" value="LuxR_C_like"/>
    <property type="match status" value="1"/>
</dbReference>
<reference evidence="8 9" key="1">
    <citation type="submission" date="2019-09" db="EMBL/GenBank/DDBJ databases">
        <authorList>
            <person name="Depoorter E."/>
        </authorList>
    </citation>
    <scope>NUCLEOTIDE SEQUENCE [LARGE SCALE GENOMIC DNA]</scope>
    <source>
        <strain evidence="8">LMG 20980</strain>
    </source>
</reference>
<evidence type="ECO:0000313" key="10">
    <source>
        <dbReference type="Proteomes" id="UP000755577"/>
    </source>
</evidence>
<keyword evidence="1 3" id="KW-0597">Phosphoprotein</keyword>
<dbReference type="PANTHER" id="PTHR43214">
    <property type="entry name" value="TWO-COMPONENT RESPONSE REGULATOR"/>
    <property type="match status" value="1"/>
</dbReference>
<feature type="region of interest" description="Disordered" evidence="4">
    <location>
        <begin position="1"/>
        <end position="25"/>
    </location>
</feature>
<organism evidence="8 9">
    <name type="scientific">Burkholderia anthina</name>
    <dbReference type="NCBI Taxonomy" id="179879"/>
    <lineage>
        <taxon>Bacteria</taxon>
        <taxon>Pseudomonadati</taxon>
        <taxon>Pseudomonadota</taxon>
        <taxon>Betaproteobacteria</taxon>
        <taxon>Burkholderiales</taxon>
        <taxon>Burkholderiaceae</taxon>
        <taxon>Burkholderia</taxon>
        <taxon>Burkholderia cepacia complex</taxon>
    </lineage>
</organism>
<gene>
    <name evidence="8" type="ORF">BAN20980_04304</name>
    <name evidence="7" type="ORF">JQK92_17685</name>
</gene>
<evidence type="ECO:0000313" key="8">
    <source>
        <dbReference type="EMBL" id="VVU51582.1"/>
    </source>
</evidence>
<accession>A0A6P2GCT4</accession>
<feature type="domain" description="Response regulatory" evidence="6">
    <location>
        <begin position="33"/>
        <end position="152"/>
    </location>
</feature>
<dbReference type="SMART" id="SM00421">
    <property type="entry name" value="HTH_LUXR"/>
    <property type="match status" value="1"/>
</dbReference>
<evidence type="ECO:0000256" key="1">
    <source>
        <dbReference type="ARBA" id="ARBA00022553"/>
    </source>
</evidence>
<dbReference type="GO" id="GO:0006355">
    <property type="term" value="P:regulation of DNA-templated transcription"/>
    <property type="evidence" value="ECO:0007669"/>
    <property type="project" value="InterPro"/>
</dbReference>
<dbReference type="AlphaFoldDB" id="A0A6P2GCT4"/>
<dbReference type="GO" id="GO:0003677">
    <property type="term" value="F:DNA binding"/>
    <property type="evidence" value="ECO:0007669"/>
    <property type="project" value="UniProtKB-KW"/>
</dbReference>
<dbReference type="Gene3D" id="3.40.50.2300">
    <property type="match status" value="1"/>
</dbReference>
<reference evidence="7 10" key="2">
    <citation type="submission" date="2021-02" db="EMBL/GenBank/DDBJ databases">
        <title>Draft genome of the type strains Burkholderia anthina DSM16086.</title>
        <authorList>
            <person name="Hertel R."/>
            <person name="Meissner J."/>
            <person name="Poehlein A."/>
            <person name="Daniel R."/>
            <person name="Commichau F.M."/>
        </authorList>
    </citation>
    <scope>NUCLEOTIDE SEQUENCE [LARGE SCALE GENOMIC DNA]</scope>
    <source>
        <strain evidence="7 10">DSM 16086</strain>
    </source>
</reference>
<dbReference type="PROSITE" id="PS00622">
    <property type="entry name" value="HTH_LUXR_1"/>
    <property type="match status" value="1"/>
</dbReference>
<dbReference type="RefSeq" id="WP_174927317.1">
    <property type="nucleotide sequence ID" value="NZ_CABVLY010000017.1"/>
</dbReference>
<feature type="domain" description="HTH luxR-type" evidence="5">
    <location>
        <begin position="177"/>
        <end position="242"/>
    </location>
</feature>
<dbReference type="EMBL" id="CABVLY010000017">
    <property type="protein sequence ID" value="VVU51582.1"/>
    <property type="molecule type" value="Genomic_DNA"/>
</dbReference>
<evidence type="ECO:0000313" key="9">
    <source>
        <dbReference type="Proteomes" id="UP000494201"/>
    </source>
</evidence>
<name>A0A6P2GCT4_9BURK</name>
<keyword evidence="10" id="KW-1185">Reference proteome</keyword>
<sequence length="242" mass="27550">MESRDFEEFRITDEKTRERGAARHSGDVGSPIRIIIADDHPVVTRGVRYVLEQSSALQIVGEVHTVSEIMRQLEQQACDVLVCDYSFDDDPEPDGLRMIERIRRTHPDVRIVLLTMLDDQYLLRHIIQRGVSAFLSKTSNDLYELPRIIFSVVRGKTHIDTQIASSFLFSMLEKPLRAPTREALSARELEVVRLYEEGMTVADIATRLNRSRKTITTQKASAMKKLGVSTNQALVDAVRKIL</sequence>
<dbReference type="SMART" id="SM00448">
    <property type="entry name" value="REC"/>
    <property type="match status" value="1"/>
</dbReference>
<dbReference type="Pfam" id="PF00196">
    <property type="entry name" value="GerE"/>
    <property type="match status" value="1"/>
</dbReference>
<evidence type="ECO:0000256" key="4">
    <source>
        <dbReference type="SAM" id="MobiDB-lite"/>
    </source>
</evidence>
<evidence type="ECO:0000259" key="5">
    <source>
        <dbReference type="PROSITE" id="PS50043"/>
    </source>
</evidence>
<dbReference type="EMBL" id="JAFCIQ010000012">
    <property type="protein sequence ID" value="MBM2768255.1"/>
    <property type="molecule type" value="Genomic_DNA"/>
</dbReference>
<dbReference type="InterPro" id="IPR011006">
    <property type="entry name" value="CheY-like_superfamily"/>
</dbReference>
<dbReference type="InterPro" id="IPR001789">
    <property type="entry name" value="Sig_transdc_resp-reg_receiver"/>
</dbReference>
<dbReference type="PROSITE" id="PS50043">
    <property type="entry name" value="HTH_LUXR_2"/>
    <property type="match status" value="1"/>
</dbReference>
<dbReference type="SUPFAM" id="SSF46894">
    <property type="entry name" value="C-terminal effector domain of the bipartite response regulators"/>
    <property type="match status" value="1"/>
</dbReference>
<protein>
    <submittedName>
        <fullName evidence="8">DNA-binding response regulator</fullName>
    </submittedName>
    <submittedName>
        <fullName evidence="7">Response regulator transcription factor</fullName>
    </submittedName>
</protein>
<dbReference type="InterPro" id="IPR058245">
    <property type="entry name" value="NreC/VraR/RcsB-like_REC"/>
</dbReference>
<dbReference type="PRINTS" id="PR00038">
    <property type="entry name" value="HTHLUXR"/>
</dbReference>
<dbReference type="GO" id="GO:0000160">
    <property type="term" value="P:phosphorelay signal transduction system"/>
    <property type="evidence" value="ECO:0007669"/>
    <property type="project" value="InterPro"/>
</dbReference>
<dbReference type="SUPFAM" id="SSF52172">
    <property type="entry name" value="CheY-like"/>
    <property type="match status" value="1"/>
</dbReference>
<dbReference type="Proteomes" id="UP000494201">
    <property type="component" value="Unassembled WGS sequence"/>
</dbReference>
<keyword evidence="2 8" id="KW-0238">DNA-binding</keyword>
<dbReference type="InterPro" id="IPR016032">
    <property type="entry name" value="Sig_transdc_resp-reg_C-effctor"/>
</dbReference>